<dbReference type="Pfam" id="PF03181">
    <property type="entry name" value="BURP"/>
    <property type="match status" value="1"/>
</dbReference>
<evidence type="ECO:0000313" key="2">
    <source>
        <dbReference type="EMBL" id="OEL35526.1"/>
    </source>
</evidence>
<dbReference type="PROSITE" id="PS51277">
    <property type="entry name" value="BURP"/>
    <property type="match status" value="1"/>
</dbReference>
<dbReference type="Proteomes" id="UP000095767">
    <property type="component" value="Unassembled WGS sequence"/>
</dbReference>
<evidence type="ECO:0000313" key="3">
    <source>
        <dbReference type="Proteomes" id="UP000095767"/>
    </source>
</evidence>
<feature type="domain" description="BURP" evidence="1">
    <location>
        <begin position="56"/>
        <end position="260"/>
    </location>
</feature>
<dbReference type="STRING" id="888268.A0A1E5WDQ9"/>
<evidence type="ECO:0000259" key="1">
    <source>
        <dbReference type="PROSITE" id="PS51277"/>
    </source>
</evidence>
<dbReference type="OrthoDB" id="654134at2759"/>
<dbReference type="PANTHER" id="PTHR31236:SF7">
    <property type="entry name" value="BURP DOMAIN-CONTAINING PROTEIN 10"/>
    <property type="match status" value="1"/>
</dbReference>
<organism evidence="2 3">
    <name type="scientific">Dichanthelium oligosanthes</name>
    <dbReference type="NCBI Taxonomy" id="888268"/>
    <lineage>
        <taxon>Eukaryota</taxon>
        <taxon>Viridiplantae</taxon>
        <taxon>Streptophyta</taxon>
        <taxon>Embryophyta</taxon>
        <taxon>Tracheophyta</taxon>
        <taxon>Spermatophyta</taxon>
        <taxon>Magnoliopsida</taxon>
        <taxon>Liliopsida</taxon>
        <taxon>Poales</taxon>
        <taxon>Poaceae</taxon>
        <taxon>PACMAD clade</taxon>
        <taxon>Panicoideae</taxon>
        <taxon>Panicodae</taxon>
        <taxon>Paniceae</taxon>
        <taxon>Dichantheliinae</taxon>
        <taxon>Dichanthelium</taxon>
    </lineage>
</organism>
<sequence>MSASEVAAYWQTACPNSAMPSAILHHLSAPVVVEGHRSVHHGARHNHGHFDLADLCFSEDTSAPGSTVTPYILPAASHAPFLRHEVAESIRMSLENFTDILGMFAPAASPSAARDSWTTLDVCEHPDLLEGEHQGCVASMESIVELVASVLGTRDVQAPPTCPRGGPQVRAAWLHGGVRAEDHSRTPCSTATRINPARVYDVTLRSTTGEKKAMRVLAVCHLDTSGFHPANPFFVERGIKPGDIPLCHFLSKDTPPLGAHRRVDNRHRMGRSRRSRGPGCCWLQRARLLQPISRPHHSIRWQIYMLAKCPRFLPGLFHVLIK</sequence>
<dbReference type="InterPro" id="IPR004873">
    <property type="entry name" value="BURP_dom"/>
</dbReference>
<dbReference type="PANTHER" id="PTHR31236">
    <property type="entry name" value="BURP DOMAIN PROTEIN USPL1-LIKE"/>
    <property type="match status" value="1"/>
</dbReference>
<accession>A0A1E5WDQ9</accession>
<reference evidence="2 3" key="1">
    <citation type="submission" date="2016-09" db="EMBL/GenBank/DDBJ databases">
        <title>The draft genome of Dichanthelium oligosanthes: A C3 panicoid grass species.</title>
        <authorList>
            <person name="Studer A.J."/>
            <person name="Schnable J.C."/>
            <person name="Brutnell T.P."/>
        </authorList>
    </citation>
    <scope>NUCLEOTIDE SEQUENCE [LARGE SCALE GENOMIC DNA]</scope>
    <source>
        <strain evidence="3">cv. Kellogg 1175</strain>
        <tissue evidence="2">Leaf</tissue>
    </source>
</reference>
<dbReference type="EMBL" id="LWDX02011817">
    <property type="protein sequence ID" value="OEL35526.1"/>
    <property type="molecule type" value="Genomic_DNA"/>
</dbReference>
<keyword evidence="3" id="KW-1185">Reference proteome</keyword>
<protein>
    <submittedName>
        <fullName evidence="2">BURP domain-containing protein 10</fullName>
    </submittedName>
</protein>
<dbReference type="InterPro" id="IPR044816">
    <property type="entry name" value="BURP"/>
</dbReference>
<dbReference type="SMART" id="SM01045">
    <property type="entry name" value="BURP"/>
    <property type="match status" value="1"/>
</dbReference>
<name>A0A1E5WDQ9_9POAL</name>
<dbReference type="AlphaFoldDB" id="A0A1E5WDQ9"/>
<comment type="caution">
    <text evidence="2">The sequence shown here is derived from an EMBL/GenBank/DDBJ whole genome shotgun (WGS) entry which is preliminary data.</text>
</comment>
<proteinExistence type="predicted"/>
<gene>
    <name evidence="2" type="ORF">BAE44_0003455</name>
</gene>